<reference evidence="1" key="2">
    <citation type="submission" date="2014-01" db="EMBL/GenBank/DDBJ databases">
        <authorList>
            <person name="Aslett M."/>
        </authorList>
    </citation>
    <scope>NUCLEOTIDE SEQUENCE [LARGE SCALE GENOMIC DNA]</scope>
    <source>
        <strain evidence="1">DB27</strain>
    </source>
</reference>
<dbReference type="Proteomes" id="UP000030682">
    <property type="component" value="Unassembled WGS sequence"/>
</dbReference>
<evidence type="ECO:0000313" key="1">
    <source>
        <dbReference type="EMBL" id="CDN39561.1"/>
    </source>
</evidence>
<sequence length="40" mass="4702">MTTSSAYFLQLHKQITDQKKKLNRLVQIHGYTQLLVLVRS</sequence>
<accession>W8YMC7</accession>
<reference evidence="1" key="1">
    <citation type="submission" date="2014-01" db="EMBL/GenBank/DDBJ databases">
        <title>Draft genome sequence of highly nematicidal Bacillus thuringiensis DB27.</title>
        <authorList>
            <person name="Iatsenko I."/>
            <person name="Pickard D."/>
            <person name="Corton C."/>
            <person name="Dougan G."/>
            <person name="Sommer R.J."/>
        </authorList>
    </citation>
    <scope>NUCLEOTIDE SEQUENCE [LARGE SCALE GENOMIC DNA]</scope>
    <source>
        <strain evidence="1">DB27</strain>
    </source>
</reference>
<gene>
    <name evidence="1" type="ORF">BTDB27_p000224</name>
</gene>
<dbReference type="AlphaFoldDB" id="W8YMC7"/>
<organism evidence="1">
    <name type="scientific">Bacillus thuringiensis DB27</name>
    <dbReference type="NCBI Taxonomy" id="1431339"/>
    <lineage>
        <taxon>Bacteria</taxon>
        <taxon>Bacillati</taxon>
        <taxon>Bacillota</taxon>
        <taxon>Bacilli</taxon>
        <taxon>Bacillales</taxon>
        <taxon>Bacillaceae</taxon>
        <taxon>Bacillus</taxon>
        <taxon>Bacillus cereus group</taxon>
    </lineage>
</organism>
<dbReference type="HOGENOM" id="CLU_3285391_0_0_9"/>
<protein>
    <submittedName>
        <fullName evidence="1">Uncharacterized protein</fullName>
    </submittedName>
</protein>
<proteinExistence type="predicted"/>
<dbReference type="EMBL" id="HG810024">
    <property type="protein sequence ID" value="CDN39561.1"/>
    <property type="molecule type" value="Genomic_DNA"/>
</dbReference>
<name>W8YMC7_BACTU</name>